<name>A0ABS0SB17_9HYPH</name>
<sequence>MVEVRAKNILALLAALGFSTAAEAGGFARGTADTDILYEAGTFAARAGATVIVPNRKFDTNSNPALIGVNPFQSYVVPSAAVKYQLVPNFSCAGTYTHGFGAAGDWRGGGGTVTGKLTEEFLVHEFGLTCGANIELGNGKLWLLGGAFVDHFDYERTGVVRGALLPALNGLPTLLELDGTDVGYRIGVAYEMPEIALRTQLMYRSGTSFGATGNLTAPMAALGLGLSGSPATVGTIGVGRLPQSVEFKAQTGIAPGWLGFGSIKWTDWSAVETLDVFGPTGAIVSRNEYYWRDGWTVAGGIGHAFTDRISGSLSVQWDRGVSTGYDLMGDTYTVAAGGSFKDDWGGEFRMGLGLSYLSSSQETAYPTAYYPAGNASVDSGWAVSFGGSYKLTW</sequence>
<dbReference type="Pfam" id="PF03349">
    <property type="entry name" value="Toluene_X"/>
    <property type="match status" value="1"/>
</dbReference>
<evidence type="ECO:0000256" key="7">
    <source>
        <dbReference type="ARBA" id="ARBA00023237"/>
    </source>
</evidence>
<comment type="subcellular location">
    <subcellularLocation>
        <location evidence="1">Cell outer membrane</location>
        <topology evidence="1">Multi-pass membrane protein</topology>
    </subcellularLocation>
</comment>
<dbReference type="Gene3D" id="2.40.160.60">
    <property type="entry name" value="Outer membrane protein transport protein (OMPP1/FadL/TodX)"/>
    <property type="match status" value="1"/>
</dbReference>
<dbReference type="Proteomes" id="UP000601789">
    <property type="component" value="Unassembled WGS sequence"/>
</dbReference>
<keyword evidence="5 8" id="KW-0732">Signal</keyword>
<keyword evidence="7" id="KW-0998">Cell outer membrane</keyword>
<dbReference type="InterPro" id="IPR005017">
    <property type="entry name" value="OMPP1/FadL/TodX"/>
</dbReference>
<evidence type="ECO:0000313" key="9">
    <source>
        <dbReference type="EMBL" id="MBI1620452.1"/>
    </source>
</evidence>
<keyword evidence="3" id="KW-1134">Transmembrane beta strand</keyword>
<feature type="signal peptide" evidence="8">
    <location>
        <begin position="1"/>
        <end position="24"/>
    </location>
</feature>
<keyword evidence="6" id="KW-0472">Membrane</keyword>
<evidence type="ECO:0000256" key="3">
    <source>
        <dbReference type="ARBA" id="ARBA00022452"/>
    </source>
</evidence>
<evidence type="ECO:0000313" key="10">
    <source>
        <dbReference type="Proteomes" id="UP000601789"/>
    </source>
</evidence>
<dbReference type="PANTHER" id="PTHR35093">
    <property type="entry name" value="OUTER MEMBRANE PROTEIN NMB0088-RELATED"/>
    <property type="match status" value="1"/>
</dbReference>
<evidence type="ECO:0000256" key="8">
    <source>
        <dbReference type="SAM" id="SignalP"/>
    </source>
</evidence>
<keyword evidence="4" id="KW-0812">Transmembrane</keyword>
<reference evidence="9 10" key="1">
    <citation type="submission" date="2020-10" db="EMBL/GenBank/DDBJ databases">
        <title>Aquamicrobium zhengzhouensis sp. nov., a exopolysaccharide producing bacterium isolated from farmland soil.</title>
        <authorList>
            <person name="Wang X."/>
        </authorList>
    </citation>
    <scope>NUCLEOTIDE SEQUENCE [LARGE SCALE GENOMIC DNA]</scope>
    <source>
        <strain evidence="10">cd-1</strain>
    </source>
</reference>
<organism evidence="9 10">
    <name type="scientific">Aquamicrobium zhengzhouense</name>
    <dbReference type="NCBI Taxonomy" id="2781738"/>
    <lineage>
        <taxon>Bacteria</taxon>
        <taxon>Pseudomonadati</taxon>
        <taxon>Pseudomonadota</taxon>
        <taxon>Alphaproteobacteria</taxon>
        <taxon>Hyphomicrobiales</taxon>
        <taxon>Phyllobacteriaceae</taxon>
        <taxon>Aquamicrobium</taxon>
    </lineage>
</organism>
<evidence type="ECO:0000256" key="6">
    <source>
        <dbReference type="ARBA" id="ARBA00023136"/>
    </source>
</evidence>
<keyword evidence="10" id="KW-1185">Reference proteome</keyword>
<evidence type="ECO:0000256" key="2">
    <source>
        <dbReference type="ARBA" id="ARBA00008163"/>
    </source>
</evidence>
<dbReference type="RefSeq" id="WP_198475807.1">
    <property type="nucleotide sequence ID" value="NZ_JADGMQ010000003.1"/>
</dbReference>
<protein>
    <submittedName>
        <fullName evidence="9">Outer membrane protein transport protein</fullName>
    </submittedName>
</protein>
<dbReference type="SUPFAM" id="SSF56935">
    <property type="entry name" value="Porins"/>
    <property type="match status" value="1"/>
</dbReference>
<evidence type="ECO:0000256" key="5">
    <source>
        <dbReference type="ARBA" id="ARBA00022729"/>
    </source>
</evidence>
<comment type="similarity">
    <text evidence="2">Belongs to the OmpP1/FadL family.</text>
</comment>
<accession>A0ABS0SB17</accession>
<gene>
    <name evidence="9" type="ORF">IOD40_07220</name>
</gene>
<evidence type="ECO:0000256" key="1">
    <source>
        <dbReference type="ARBA" id="ARBA00004571"/>
    </source>
</evidence>
<dbReference type="PANTHER" id="PTHR35093:SF8">
    <property type="entry name" value="OUTER MEMBRANE PROTEIN NMB0088-RELATED"/>
    <property type="match status" value="1"/>
</dbReference>
<comment type="caution">
    <text evidence="9">The sequence shown here is derived from an EMBL/GenBank/DDBJ whole genome shotgun (WGS) entry which is preliminary data.</text>
</comment>
<dbReference type="EMBL" id="JADGMQ010000003">
    <property type="protein sequence ID" value="MBI1620452.1"/>
    <property type="molecule type" value="Genomic_DNA"/>
</dbReference>
<evidence type="ECO:0000256" key="4">
    <source>
        <dbReference type="ARBA" id="ARBA00022692"/>
    </source>
</evidence>
<proteinExistence type="inferred from homology"/>
<feature type="chain" id="PRO_5046384447" evidence="8">
    <location>
        <begin position="25"/>
        <end position="393"/>
    </location>
</feature>